<keyword evidence="4" id="KW-0804">Transcription</keyword>
<dbReference type="CDD" id="cd06170">
    <property type="entry name" value="LuxR_C_like"/>
    <property type="match status" value="1"/>
</dbReference>
<dbReference type="EMBL" id="DYWO01000470">
    <property type="protein sequence ID" value="HJF51203.1"/>
    <property type="molecule type" value="Genomic_DNA"/>
</dbReference>
<protein>
    <submittedName>
        <fullName evidence="8">Response regulator transcription factor</fullName>
    </submittedName>
</protein>
<dbReference type="SMART" id="SM00421">
    <property type="entry name" value="HTH_LUXR"/>
    <property type="match status" value="1"/>
</dbReference>
<evidence type="ECO:0000256" key="3">
    <source>
        <dbReference type="ARBA" id="ARBA00023125"/>
    </source>
</evidence>
<gene>
    <name evidence="8" type="ORF">K8W24_15685</name>
</gene>
<dbReference type="Gene3D" id="3.40.50.2300">
    <property type="match status" value="1"/>
</dbReference>
<evidence type="ECO:0000313" key="9">
    <source>
        <dbReference type="Proteomes" id="UP000775129"/>
    </source>
</evidence>
<dbReference type="InterPro" id="IPR016032">
    <property type="entry name" value="Sig_transdc_resp-reg_C-effctor"/>
</dbReference>
<comment type="caution">
    <text evidence="8">The sequence shown here is derived from an EMBL/GenBank/DDBJ whole genome shotgun (WGS) entry which is preliminary data.</text>
</comment>
<evidence type="ECO:0000313" key="8">
    <source>
        <dbReference type="EMBL" id="HJF51203.1"/>
    </source>
</evidence>
<dbReference type="InterPro" id="IPR058245">
    <property type="entry name" value="NreC/VraR/RcsB-like_REC"/>
</dbReference>
<dbReference type="Pfam" id="PF00072">
    <property type="entry name" value="Response_reg"/>
    <property type="match status" value="1"/>
</dbReference>
<evidence type="ECO:0000256" key="5">
    <source>
        <dbReference type="PROSITE-ProRule" id="PRU00169"/>
    </source>
</evidence>
<dbReference type="SMART" id="SM00448">
    <property type="entry name" value="REC"/>
    <property type="match status" value="1"/>
</dbReference>
<name>A0A921KS20_9MICO</name>
<sequence length="221" mass="23624">MTATEAPVRVLVADDDPLVRTGIVGILDTDPAIEVVAQAADGAEALRKIDAHRLDVALFDIQMPGMSGLDALQRLRSDGSALPCLFVTTFGEDDYIAEAIRLDADGFVLKSGDPRQLIAGVHAVAGRGAFFSPSVARRLLDSGVSTTYTQYASAVERFERLTAREREILVRLSHGETNAEIATALHLAPGTVKVHVSAILRKTEARNRVEAALIALRAGRA</sequence>
<dbReference type="GO" id="GO:0003677">
    <property type="term" value="F:DNA binding"/>
    <property type="evidence" value="ECO:0007669"/>
    <property type="project" value="UniProtKB-KW"/>
</dbReference>
<evidence type="ECO:0000256" key="4">
    <source>
        <dbReference type="ARBA" id="ARBA00023163"/>
    </source>
</evidence>
<dbReference type="InterPro" id="IPR011006">
    <property type="entry name" value="CheY-like_superfamily"/>
</dbReference>
<organism evidence="8 9">
    <name type="scientific">Brachybacterium paraconglomeratum</name>
    <dbReference type="NCBI Taxonomy" id="173362"/>
    <lineage>
        <taxon>Bacteria</taxon>
        <taxon>Bacillati</taxon>
        <taxon>Actinomycetota</taxon>
        <taxon>Actinomycetes</taxon>
        <taxon>Micrococcales</taxon>
        <taxon>Dermabacteraceae</taxon>
        <taxon>Brachybacterium</taxon>
    </lineage>
</organism>
<dbReference type="InterPro" id="IPR000792">
    <property type="entry name" value="Tscrpt_reg_LuxR_C"/>
</dbReference>
<dbReference type="InterPro" id="IPR039420">
    <property type="entry name" value="WalR-like"/>
</dbReference>
<dbReference type="PANTHER" id="PTHR43214:SF24">
    <property type="entry name" value="TRANSCRIPTIONAL REGULATORY PROTEIN NARL-RELATED"/>
    <property type="match status" value="1"/>
</dbReference>
<feature type="modified residue" description="4-aspartylphosphate" evidence="5">
    <location>
        <position position="60"/>
    </location>
</feature>
<evidence type="ECO:0000259" key="7">
    <source>
        <dbReference type="PROSITE" id="PS50110"/>
    </source>
</evidence>
<reference evidence="8" key="1">
    <citation type="journal article" date="2021" name="PeerJ">
        <title>Extensive microbial diversity within the chicken gut microbiome revealed by metagenomics and culture.</title>
        <authorList>
            <person name="Gilroy R."/>
            <person name="Ravi A."/>
            <person name="Getino M."/>
            <person name="Pursley I."/>
            <person name="Horton D.L."/>
            <person name="Alikhan N.F."/>
            <person name="Baker D."/>
            <person name="Gharbi K."/>
            <person name="Hall N."/>
            <person name="Watson M."/>
            <person name="Adriaenssens E.M."/>
            <person name="Foster-Nyarko E."/>
            <person name="Jarju S."/>
            <person name="Secka A."/>
            <person name="Antonio M."/>
            <person name="Oren A."/>
            <person name="Chaudhuri R.R."/>
            <person name="La Ragione R."/>
            <person name="Hildebrand F."/>
            <person name="Pallen M.J."/>
        </authorList>
    </citation>
    <scope>NUCLEOTIDE SEQUENCE</scope>
    <source>
        <strain evidence="8">1647</strain>
    </source>
</reference>
<proteinExistence type="predicted"/>
<dbReference type="SUPFAM" id="SSF46894">
    <property type="entry name" value="C-terminal effector domain of the bipartite response regulators"/>
    <property type="match status" value="1"/>
</dbReference>
<dbReference type="PANTHER" id="PTHR43214">
    <property type="entry name" value="TWO-COMPONENT RESPONSE REGULATOR"/>
    <property type="match status" value="1"/>
</dbReference>
<evidence type="ECO:0000259" key="6">
    <source>
        <dbReference type="PROSITE" id="PS50043"/>
    </source>
</evidence>
<dbReference type="InterPro" id="IPR001789">
    <property type="entry name" value="Sig_transdc_resp-reg_receiver"/>
</dbReference>
<dbReference type="PROSITE" id="PS50110">
    <property type="entry name" value="RESPONSE_REGULATORY"/>
    <property type="match status" value="1"/>
</dbReference>
<dbReference type="SUPFAM" id="SSF52172">
    <property type="entry name" value="CheY-like"/>
    <property type="match status" value="1"/>
</dbReference>
<evidence type="ECO:0000256" key="1">
    <source>
        <dbReference type="ARBA" id="ARBA00022553"/>
    </source>
</evidence>
<dbReference type="PROSITE" id="PS00622">
    <property type="entry name" value="HTH_LUXR_1"/>
    <property type="match status" value="1"/>
</dbReference>
<feature type="domain" description="HTH luxR-type" evidence="6">
    <location>
        <begin position="154"/>
        <end position="219"/>
    </location>
</feature>
<dbReference type="Proteomes" id="UP000775129">
    <property type="component" value="Unassembled WGS sequence"/>
</dbReference>
<evidence type="ECO:0000256" key="2">
    <source>
        <dbReference type="ARBA" id="ARBA00023015"/>
    </source>
</evidence>
<accession>A0A921KS20</accession>
<dbReference type="Pfam" id="PF00196">
    <property type="entry name" value="GerE"/>
    <property type="match status" value="1"/>
</dbReference>
<keyword evidence="3" id="KW-0238">DNA-binding</keyword>
<dbReference type="PRINTS" id="PR00038">
    <property type="entry name" value="HTHLUXR"/>
</dbReference>
<dbReference type="AlphaFoldDB" id="A0A921KS20"/>
<dbReference type="PROSITE" id="PS50043">
    <property type="entry name" value="HTH_LUXR_2"/>
    <property type="match status" value="1"/>
</dbReference>
<keyword evidence="2" id="KW-0805">Transcription regulation</keyword>
<dbReference type="CDD" id="cd17535">
    <property type="entry name" value="REC_NarL-like"/>
    <property type="match status" value="1"/>
</dbReference>
<dbReference type="GO" id="GO:0006355">
    <property type="term" value="P:regulation of DNA-templated transcription"/>
    <property type="evidence" value="ECO:0007669"/>
    <property type="project" value="InterPro"/>
</dbReference>
<feature type="domain" description="Response regulatory" evidence="7">
    <location>
        <begin position="9"/>
        <end position="125"/>
    </location>
</feature>
<reference evidence="8" key="2">
    <citation type="submission" date="2021-09" db="EMBL/GenBank/DDBJ databases">
        <authorList>
            <person name="Gilroy R."/>
        </authorList>
    </citation>
    <scope>NUCLEOTIDE SEQUENCE</scope>
    <source>
        <strain evidence="8">1647</strain>
    </source>
</reference>
<keyword evidence="1 5" id="KW-0597">Phosphoprotein</keyword>
<dbReference type="GO" id="GO:0000160">
    <property type="term" value="P:phosphorelay signal transduction system"/>
    <property type="evidence" value="ECO:0007669"/>
    <property type="project" value="InterPro"/>
</dbReference>